<name>A0A3B0S4Q9_9ZZZZ</name>
<organism evidence="1">
    <name type="scientific">hydrothermal vent metagenome</name>
    <dbReference type="NCBI Taxonomy" id="652676"/>
    <lineage>
        <taxon>unclassified sequences</taxon>
        <taxon>metagenomes</taxon>
        <taxon>ecological metagenomes</taxon>
    </lineage>
</organism>
<dbReference type="AlphaFoldDB" id="A0A3B0S4Q9"/>
<accession>A0A3B0S4Q9</accession>
<proteinExistence type="predicted"/>
<dbReference type="EMBL" id="UOEJ01000021">
    <property type="protein sequence ID" value="VAV91383.1"/>
    <property type="molecule type" value="Genomic_DNA"/>
</dbReference>
<sequence>MKKIIALTLGIIFSLNNMTVAQAGSPLSGNDIQHFMNAMKPLQKLGKKHNFEENSQAFTAGSNMNGFSPMTNSLEIIKSHEAYGEFKKIIRGAGFSNADEWASTGDRIMKAYMSLKMNEQMTPEKILEMQKGIEEVKNNEYLSPEMKKQILNSLGMAISMGGNMSEEDKADRQTLKPYLAKLDRLFEEAK</sequence>
<evidence type="ECO:0000313" key="1">
    <source>
        <dbReference type="EMBL" id="VAV91383.1"/>
    </source>
</evidence>
<protein>
    <submittedName>
        <fullName evidence="1">Uncharacterized protein</fullName>
    </submittedName>
</protein>
<gene>
    <name evidence="1" type="ORF">MNBD_ALPHA01-2263</name>
</gene>
<reference evidence="1" key="1">
    <citation type="submission" date="2018-06" db="EMBL/GenBank/DDBJ databases">
        <authorList>
            <person name="Zhirakovskaya E."/>
        </authorList>
    </citation>
    <scope>NUCLEOTIDE SEQUENCE</scope>
</reference>